<evidence type="ECO:0000256" key="10">
    <source>
        <dbReference type="ARBA" id="ARBA00042072"/>
    </source>
</evidence>
<feature type="domain" description="PTS EIIA type-2" evidence="11">
    <location>
        <begin position="4"/>
        <end position="145"/>
    </location>
</feature>
<evidence type="ECO:0000313" key="13">
    <source>
        <dbReference type="Proteomes" id="UP000216207"/>
    </source>
</evidence>
<evidence type="ECO:0000256" key="7">
    <source>
        <dbReference type="ARBA" id="ARBA00022777"/>
    </source>
</evidence>
<dbReference type="SUPFAM" id="SSF55804">
    <property type="entry name" value="Phoshotransferase/anion transport protein"/>
    <property type="match status" value="1"/>
</dbReference>
<dbReference type="PANTHER" id="PTHR36203:SF1">
    <property type="entry name" value="ASCORBATE-SPECIFIC PTS SYSTEM EIIA COMPONENT"/>
    <property type="match status" value="1"/>
</dbReference>
<evidence type="ECO:0000256" key="5">
    <source>
        <dbReference type="ARBA" id="ARBA00022679"/>
    </source>
</evidence>
<dbReference type="Gene3D" id="3.40.930.10">
    <property type="entry name" value="Mannitol-specific EII, Chain A"/>
    <property type="match status" value="1"/>
</dbReference>
<evidence type="ECO:0000256" key="4">
    <source>
        <dbReference type="ARBA" id="ARBA00022553"/>
    </source>
</evidence>
<organism evidence="12 13">
    <name type="scientific">Shouchella clausii</name>
    <name type="common">Alkalihalobacillus clausii</name>
    <dbReference type="NCBI Taxonomy" id="79880"/>
    <lineage>
        <taxon>Bacteria</taxon>
        <taxon>Bacillati</taxon>
        <taxon>Bacillota</taxon>
        <taxon>Bacilli</taxon>
        <taxon>Bacillales</taxon>
        <taxon>Bacillaceae</taxon>
        <taxon>Shouchella</taxon>
    </lineage>
</organism>
<keyword evidence="5" id="KW-0808">Transferase</keyword>
<accession>A0A268NY80</accession>
<evidence type="ECO:0000256" key="3">
    <source>
        <dbReference type="ARBA" id="ARBA00022490"/>
    </source>
</evidence>
<dbReference type="PROSITE" id="PS51094">
    <property type="entry name" value="PTS_EIIA_TYPE_2"/>
    <property type="match status" value="1"/>
</dbReference>
<dbReference type="Proteomes" id="UP000216207">
    <property type="component" value="Unassembled WGS sequence"/>
</dbReference>
<dbReference type="GO" id="GO:0005737">
    <property type="term" value="C:cytoplasm"/>
    <property type="evidence" value="ECO:0007669"/>
    <property type="project" value="UniProtKB-SubCell"/>
</dbReference>
<dbReference type="GO" id="GO:0009401">
    <property type="term" value="P:phosphoenolpyruvate-dependent sugar phosphotransferase system"/>
    <property type="evidence" value="ECO:0007669"/>
    <property type="project" value="UniProtKB-KW"/>
</dbReference>
<evidence type="ECO:0000313" key="12">
    <source>
        <dbReference type="EMBL" id="PAE87985.1"/>
    </source>
</evidence>
<proteinExistence type="predicted"/>
<comment type="caution">
    <text evidence="12">The sequence shown here is derived from an EMBL/GenBank/DDBJ whole genome shotgun (WGS) entry which is preliminary data.</text>
</comment>
<dbReference type="AlphaFoldDB" id="A0A268NY80"/>
<evidence type="ECO:0000256" key="1">
    <source>
        <dbReference type="ARBA" id="ARBA00004496"/>
    </source>
</evidence>
<keyword evidence="4" id="KW-0597">Phosphoprotein</keyword>
<gene>
    <name evidence="12" type="ORF">CHH72_15455</name>
</gene>
<dbReference type="InterPro" id="IPR016152">
    <property type="entry name" value="PTrfase/Anion_transptr"/>
</dbReference>
<sequence length="145" mass="15757">MTEELIKKEHVAVGVQAKDWERAIEASGSLLVKSGAVTSEYVKQMVDSVKENGPYIVIGPGMAMAHARPSEAVHTDAVSLAVLKEAVPFGNEENDPVDLVFSFSATGAESHLHLIERLSRLLLDEEKVGQLREAKSAEDVYQIIS</sequence>
<dbReference type="RefSeq" id="WP_011245739.1">
    <property type="nucleotide sequence ID" value="NZ_BOQQ01000009.1"/>
</dbReference>
<dbReference type="GO" id="GO:0016301">
    <property type="term" value="F:kinase activity"/>
    <property type="evidence" value="ECO:0007669"/>
    <property type="project" value="UniProtKB-KW"/>
</dbReference>
<dbReference type="OMA" id="MGPYIIL"/>
<keyword evidence="2" id="KW-0813">Transport</keyword>
<keyword evidence="3" id="KW-0963">Cytoplasm</keyword>
<evidence type="ECO:0000256" key="8">
    <source>
        <dbReference type="ARBA" id="ARBA00037387"/>
    </source>
</evidence>
<evidence type="ECO:0000256" key="6">
    <source>
        <dbReference type="ARBA" id="ARBA00022683"/>
    </source>
</evidence>
<keyword evidence="7" id="KW-0418">Kinase</keyword>
<dbReference type="InterPro" id="IPR051351">
    <property type="entry name" value="Ascorbate-PTS_EIIA_comp"/>
</dbReference>
<keyword evidence="6" id="KW-0598">Phosphotransferase system</keyword>
<protein>
    <recommendedName>
        <fullName evidence="9">Ascorbate-specific PTS system EIIA component</fullName>
    </recommendedName>
    <alternativeName>
        <fullName evidence="10">Ascorbate-specific phosphotransferase enzyme IIA component</fullName>
    </alternativeName>
</protein>
<evidence type="ECO:0000256" key="9">
    <source>
        <dbReference type="ARBA" id="ARBA00041175"/>
    </source>
</evidence>
<dbReference type="EMBL" id="NPCC01000024">
    <property type="protein sequence ID" value="PAE87985.1"/>
    <property type="molecule type" value="Genomic_DNA"/>
</dbReference>
<reference evidence="12 13" key="1">
    <citation type="submission" date="2017-07" db="EMBL/GenBank/DDBJ databases">
        <title>Isolation and whole genome analysis of endospore-forming bacteria from heroin.</title>
        <authorList>
            <person name="Kalinowski J."/>
            <person name="Ahrens B."/>
            <person name="Al-Dilaimi A."/>
            <person name="Winkler A."/>
            <person name="Wibberg D."/>
            <person name="Schleenbecker U."/>
            <person name="Ruckert C."/>
            <person name="Wolfel R."/>
            <person name="Grass G."/>
        </authorList>
    </citation>
    <scope>NUCLEOTIDE SEQUENCE [LARGE SCALE GENOMIC DNA]</scope>
    <source>
        <strain evidence="12 13">7539</strain>
    </source>
</reference>
<evidence type="ECO:0000259" key="11">
    <source>
        <dbReference type="PROSITE" id="PS51094"/>
    </source>
</evidence>
<name>A0A268NY80_SHOCL</name>
<dbReference type="InterPro" id="IPR002178">
    <property type="entry name" value="PTS_EIIA_type-2_dom"/>
</dbReference>
<comment type="subcellular location">
    <subcellularLocation>
        <location evidence="1">Cytoplasm</location>
    </subcellularLocation>
</comment>
<dbReference type="Pfam" id="PF00359">
    <property type="entry name" value="PTS_EIIA_2"/>
    <property type="match status" value="1"/>
</dbReference>
<comment type="function">
    <text evidence="8">The phosphoenolpyruvate-dependent sugar phosphotransferase system (sugar PTS), a major carbohydrate active transport system, catalyzes the phosphorylation of incoming sugar substrates concomitantly with their translocation across the cell membrane. The enzyme II UlaABC PTS system is involved in ascorbate transport.</text>
</comment>
<dbReference type="PANTHER" id="PTHR36203">
    <property type="entry name" value="ASCORBATE-SPECIFIC PTS SYSTEM EIIA COMPONENT"/>
    <property type="match status" value="1"/>
</dbReference>
<dbReference type="CDD" id="cd00211">
    <property type="entry name" value="PTS_IIA_fru"/>
    <property type="match status" value="1"/>
</dbReference>
<evidence type="ECO:0000256" key="2">
    <source>
        <dbReference type="ARBA" id="ARBA00022448"/>
    </source>
</evidence>